<gene>
    <name evidence="1" type="ORF">PFISCL1PPCAC_21252</name>
</gene>
<name>A0AAV5WHH7_9BILA</name>
<dbReference type="EMBL" id="BTSY01000005">
    <property type="protein sequence ID" value="GMT29955.1"/>
    <property type="molecule type" value="Genomic_DNA"/>
</dbReference>
<feature type="non-terminal residue" evidence="1">
    <location>
        <position position="1"/>
    </location>
</feature>
<sequence length="103" mass="11398">SLLSRRSSQMHSTLLYSIQPVFLWELRTSNGGGGRSLSAAWLVTSVGPARPSRRDGEGRRQFLDVMQCSVRVHNGCCSSWVDVGGAQQGCCCCRIRRIRVTLK</sequence>
<evidence type="ECO:0000313" key="1">
    <source>
        <dbReference type="EMBL" id="GMT29955.1"/>
    </source>
</evidence>
<dbReference type="AlphaFoldDB" id="A0AAV5WHH7"/>
<reference evidence="1" key="1">
    <citation type="submission" date="2023-10" db="EMBL/GenBank/DDBJ databases">
        <title>Genome assembly of Pristionchus species.</title>
        <authorList>
            <person name="Yoshida K."/>
            <person name="Sommer R.J."/>
        </authorList>
    </citation>
    <scope>NUCLEOTIDE SEQUENCE</scope>
    <source>
        <strain evidence="1">RS5133</strain>
    </source>
</reference>
<organism evidence="1 2">
    <name type="scientific">Pristionchus fissidentatus</name>
    <dbReference type="NCBI Taxonomy" id="1538716"/>
    <lineage>
        <taxon>Eukaryota</taxon>
        <taxon>Metazoa</taxon>
        <taxon>Ecdysozoa</taxon>
        <taxon>Nematoda</taxon>
        <taxon>Chromadorea</taxon>
        <taxon>Rhabditida</taxon>
        <taxon>Rhabditina</taxon>
        <taxon>Diplogasteromorpha</taxon>
        <taxon>Diplogasteroidea</taxon>
        <taxon>Neodiplogasteridae</taxon>
        <taxon>Pristionchus</taxon>
    </lineage>
</organism>
<accession>A0AAV5WHH7</accession>
<dbReference type="Proteomes" id="UP001432322">
    <property type="component" value="Unassembled WGS sequence"/>
</dbReference>
<keyword evidence="2" id="KW-1185">Reference proteome</keyword>
<proteinExistence type="predicted"/>
<feature type="non-terminal residue" evidence="1">
    <location>
        <position position="103"/>
    </location>
</feature>
<evidence type="ECO:0000313" key="2">
    <source>
        <dbReference type="Proteomes" id="UP001432322"/>
    </source>
</evidence>
<comment type="caution">
    <text evidence="1">The sequence shown here is derived from an EMBL/GenBank/DDBJ whole genome shotgun (WGS) entry which is preliminary data.</text>
</comment>
<protein>
    <submittedName>
        <fullName evidence="1">Uncharacterized protein</fullName>
    </submittedName>
</protein>